<organism evidence="2 3">
    <name type="scientific">Allomyces macrogynus (strain ATCC 38327)</name>
    <name type="common">Allomyces javanicus var. macrogynus</name>
    <dbReference type="NCBI Taxonomy" id="578462"/>
    <lineage>
        <taxon>Eukaryota</taxon>
        <taxon>Fungi</taxon>
        <taxon>Fungi incertae sedis</taxon>
        <taxon>Blastocladiomycota</taxon>
        <taxon>Blastocladiomycetes</taxon>
        <taxon>Blastocladiales</taxon>
        <taxon>Blastocladiaceae</taxon>
        <taxon>Allomyces</taxon>
    </lineage>
</organism>
<feature type="region of interest" description="Disordered" evidence="1">
    <location>
        <begin position="506"/>
        <end position="581"/>
    </location>
</feature>
<evidence type="ECO:0000313" key="3">
    <source>
        <dbReference type="Proteomes" id="UP000054350"/>
    </source>
</evidence>
<reference evidence="2 3" key="1">
    <citation type="submission" date="2009-11" db="EMBL/GenBank/DDBJ databases">
        <title>Annotation of Allomyces macrogynus ATCC 38327.</title>
        <authorList>
            <consortium name="The Broad Institute Genome Sequencing Platform"/>
            <person name="Russ C."/>
            <person name="Cuomo C."/>
            <person name="Burger G."/>
            <person name="Gray M.W."/>
            <person name="Holland P.W.H."/>
            <person name="King N."/>
            <person name="Lang F.B.F."/>
            <person name="Roger A.J."/>
            <person name="Ruiz-Trillo I."/>
            <person name="Young S.K."/>
            <person name="Zeng Q."/>
            <person name="Gargeya S."/>
            <person name="Fitzgerald M."/>
            <person name="Haas B."/>
            <person name="Abouelleil A."/>
            <person name="Alvarado L."/>
            <person name="Arachchi H.M."/>
            <person name="Berlin A."/>
            <person name="Chapman S.B."/>
            <person name="Gearin G."/>
            <person name="Goldberg J."/>
            <person name="Griggs A."/>
            <person name="Gujja S."/>
            <person name="Hansen M."/>
            <person name="Heiman D."/>
            <person name="Howarth C."/>
            <person name="Larimer J."/>
            <person name="Lui A."/>
            <person name="MacDonald P.J.P."/>
            <person name="McCowen C."/>
            <person name="Montmayeur A."/>
            <person name="Murphy C."/>
            <person name="Neiman D."/>
            <person name="Pearson M."/>
            <person name="Priest M."/>
            <person name="Roberts A."/>
            <person name="Saif S."/>
            <person name="Shea T."/>
            <person name="Sisk P."/>
            <person name="Stolte C."/>
            <person name="Sykes S."/>
            <person name="Wortman J."/>
            <person name="Nusbaum C."/>
            <person name="Birren B."/>
        </authorList>
    </citation>
    <scope>NUCLEOTIDE SEQUENCE [LARGE SCALE GENOMIC DNA]</scope>
    <source>
        <strain evidence="2 3">ATCC 38327</strain>
    </source>
</reference>
<feature type="region of interest" description="Disordered" evidence="1">
    <location>
        <begin position="98"/>
        <end position="177"/>
    </location>
</feature>
<dbReference type="AlphaFoldDB" id="A0A0L0T0S3"/>
<protein>
    <submittedName>
        <fullName evidence="2">Uncharacterized protein</fullName>
    </submittedName>
</protein>
<feature type="compositionally biased region" description="Basic and acidic residues" evidence="1">
    <location>
        <begin position="446"/>
        <end position="456"/>
    </location>
</feature>
<evidence type="ECO:0000313" key="2">
    <source>
        <dbReference type="EMBL" id="KNE68361.1"/>
    </source>
</evidence>
<proteinExistence type="predicted"/>
<reference evidence="3" key="2">
    <citation type="submission" date="2009-11" db="EMBL/GenBank/DDBJ databases">
        <title>The Genome Sequence of Allomyces macrogynus strain ATCC 38327.</title>
        <authorList>
            <consortium name="The Broad Institute Genome Sequencing Platform"/>
            <person name="Russ C."/>
            <person name="Cuomo C."/>
            <person name="Shea T."/>
            <person name="Young S.K."/>
            <person name="Zeng Q."/>
            <person name="Koehrsen M."/>
            <person name="Haas B."/>
            <person name="Borodovsky M."/>
            <person name="Guigo R."/>
            <person name="Alvarado L."/>
            <person name="Berlin A."/>
            <person name="Borenstein D."/>
            <person name="Chen Z."/>
            <person name="Engels R."/>
            <person name="Freedman E."/>
            <person name="Gellesch M."/>
            <person name="Goldberg J."/>
            <person name="Griggs A."/>
            <person name="Gujja S."/>
            <person name="Heiman D."/>
            <person name="Hepburn T."/>
            <person name="Howarth C."/>
            <person name="Jen D."/>
            <person name="Larson L."/>
            <person name="Lewis B."/>
            <person name="Mehta T."/>
            <person name="Park D."/>
            <person name="Pearson M."/>
            <person name="Roberts A."/>
            <person name="Saif S."/>
            <person name="Shenoy N."/>
            <person name="Sisk P."/>
            <person name="Stolte C."/>
            <person name="Sykes S."/>
            <person name="Walk T."/>
            <person name="White J."/>
            <person name="Yandava C."/>
            <person name="Burger G."/>
            <person name="Gray M.W."/>
            <person name="Holland P.W.H."/>
            <person name="King N."/>
            <person name="Lang F.B.F."/>
            <person name="Roger A.J."/>
            <person name="Ruiz-Trillo I."/>
            <person name="Lander E."/>
            <person name="Nusbaum C."/>
        </authorList>
    </citation>
    <scope>NUCLEOTIDE SEQUENCE [LARGE SCALE GENOMIC DNA]</scope>
    <source>
        <strain evidence="3">ATCC 38327</strain>
    </source>
</reference>
<feature type="region of interest" description="Disordered" evidence="1">
    <location>
        <begin position="354"/>
        <end position="376"/>
    </location>
</feature>
<feature type="region of interest" description="Disordered" evidence="1">
    <location>
        <begin position="441"/>
        <end position="464"/>
    </location>
</feature>
<accession>A0A0L0T0S3</accession>
<dbReference type="OrthoDB" id="5593677at2759"/>
<dbReference type="EMBL" id="GG745356">
    <property type="protein sequence ID" value="KNE68361.1"/>
    <property type="molecule type" value="Genomic_DNA"/>
</dbReference>
<dbReference type="Proteomes" id="UP000054350">
    <property type="component" value="Unassembled WGS sequence"/>
</dbReference>
<sequence>MGNPQRGSKRHLKCTTAARRHMGVHRDCPHECCYQNPPHAARRIDLHRRAMANFSARAAANTTGINPITQPTRPLRGLANRDIGLDMELDRLLSASRPVTASPLQVPGTASGSGSGSGTPAGTTTSGAGTGGPFRLGLRPAGTRIASTAAPPPPPPPVPAPSAGTGAGGIRTWPPGWDEFDDPPLPFLPPFPPAPTGTGAVTGIDAHNFLSDFLYGDLPPSPPAPPMPPPPHLPPMLAGPAQAYPTLPRRRDASASPPLRRRNAMYVARDRDLPSPPLFSPPPLEMAHLPLPSLSMTATPVPGSTILPANPSTSLGPVASTVRRSFESLASSGTDPLMTSQRPPWFARTLGARLTSATPTPPPPPPPRAPAPVGANSSVHVAGTLSVPPDILASLRRLAGDDRIAAAAAAMASSSSWGPGTNPPPPMPAEAGVEHSTIIAPAARGPRADRSDRDRPIFGSTAPRRGAPVSLAELRDLRARLRTPTSRLVNEVATATATATARRAARHAAVFGSDTEDEEEDEMGGEGEVPLMHRWLGDDGLSDLEDEDDDDDDDEDDLVMSAGWPLLMRPRPNEGGVQGRPVRIMSNATTVLLSESYPEHDA</sequence>
<feature type="region of interest" description="Disordered" evidence="1">
    <location>
        <begin position="238"/>
        <end position="280"/>
    </location>
</feature>
<feature type="region of interest" description="Disordered" evidence="1">
    <location>
        <begin position="412"/>
        <end position="431"/>
    </location>
</feature>
<feature type="compositionally biased region" description="Acidic residues" evidence="1">
    <location>
        <begin position="540"/>
        <end position="558"/>
    </location>
</feature>
<feature type="compositionally biased region" description="Acidic residues" evidence="1">
    <location>
        <begin position="514"/>
        <end position="525"/>
    </location>
</feature>
<evidence type="ECO:0000256" key="1">
    <source>
        <dbReference type="SAM" id="MobiDB-lite"/>
    </source>
</evidence>
<gene>
    <name evidence="2" type="ORF">AMAG_13019</name>
</gene>
<feature type="compositionally biased region" description="Pro residues" evidence="1">
    <location>
        <begin position="359"/>
        <end position="370"/>
    </location>
</feature>
<name>A0A0L0T0S3_ALLM3</name>
<feature type="compositionally biased region" description="Pro residues" evidence="1">
    <location>
        <begin position="150"/>
        <end position="160"/>
    </location>
</feature>
<dbReference type="VEuPathDB" id="FungiDB:AMAG_13019"/>
<keyword evidence="3" id="KW-1185">Reference proteome</keyword>